<reference evidence="2 3" key="1">
    <citation type="submission" date="2020-04" db="EMBL/GenBank/DDBJ databases">
        <title>Collinsella sp. KGMB02528 nov., an anaerobic actinobacterium isolated from human feces.</title>
        <authorList>
            <person name="Han K.-I."/>
            <person name="Eom M.K."/>
            <person name="Kim J.-S."/>
            <person name="Lee K.C."/>
            <person name="Suh M.K."/>
            <person name="Park S.-H."/>
            <person name="Lee J.H."/>
            <person name="Kang S.W."/>
            <person name="Park J.-E."/>
            <person name="Oh B.S."/>
            <person name="Yu S.Y."/>
            <person name="Choi S.-H."/>
            <person name="Lee D.H."/>
            <person name="Yoon H."/>
            <person name="Kim B.-Y."/>
            <person name="Lee J.H."/>
            <person name="Lee J.-S."/>
        </authorList>
    </citation>
    <scope>NUCLEOTIDE SEQUENCE [LARGE SCALE GENOMIC DNA]</scope>
    <source>
        <strain evidence="2 3">KGMB02528</strain>
    </source>
</reference>
<proteinExistence type="predicted"/>
<dbReference type="PROSITE" id="PS51094">
    <property type="entry name" value="PTS_EIIA_TYPE_2"/>
    <property type="match status" value="1"/>
</dbReference>
<dbReference type="Gene3D" id="3.40.930.10">
    <property type="entry name" value="Mannitol-specific EII, Chain A"/>
    <property type="match status" value="1"/>
</dbReference>
<dbReference type="Proteomes" id="UP000546970">
    <property type="component" value="Unassembled WGS sequence"/>
</dbReference>
<dbReference type="InterPro" id="IPR016152">
    <property type="entry name" value="PTrfase/Anion_transptr"/>
</dbReference>
<keyword evidence="3" id="KW-1185">Reference proteome</keyword>
<keyword evidence="2" id="KW-0813">Transport</keyword>
<dbReference type="InterPro" id="IPR051541">
    <property type="entry name" value="PTS_SugarTrans_NitroReg"/>
</dbReference>
<accession>A0A7X9UAT8</accession>
<dbReference type="InterPro" id="IPR002178">
    <property type="entry name" value="PTS_EIIA_type-2_dom"/>
</dbReference>
<evidence type="ECO:0000259" key="1">
    <source>
        <dbReference type="PROSITE" id="PS51094"/>
    </source>
</evidence>
<dbReference type="CDD" id="cd00211">
    <property type="entry name" value="PTS_IIA_fru"/>
    <property type="match status" value="1"/>
</dbReference>
<organism evidence="2 3">
    <name type="scientific">Collinsella acetigenes</name>
    <dbReference type="NCBI Taxonomy" id="2713419"/>
    <lineage>
        <taxon>Bacteria</taxon>
        <taxon>Bacillati</taxon>
        <taxon>Actinomycetota</taxon>
        <taxon>Coriobacteriia</taxon>
        <taxon>Coriobacteriales</taxon>
        <taxon>Coriobacteriaceae</taxon>
        <taxon>Collinsella</taxon>
    </lineage>
</organism>
<evidence type="ECO:0000313" key="2">
    <source>
        <dbReference type="EMBL" id="NMF55091.1"/>
    </source>
</evidence>
<dbReference type="AlphaFoldDB" id="A0A7X9UAT8"/>
<feature type="domain" description="PTS EIIA type-2" evidence="1">
    <location>
        <begin position="10"/>
        <end position="158"/>
    </location>
</feature>
<gene>
    <name evidence="2" type="ORF">HF320_01910</name>
</gene>
<comment type="caution">
    <text evidence="2">The sequence shown here is derived from an EMBL/GenBank/DDBJ whole genome shotgun (WGS) entry which is preliminary data.</text>
</comment>
<sequence length="164" mass="18037">MSQDAVSLGSLIHEDMVYFDVEAETWQDVVRILAGHAIEHGYAVEGYAEDVIEREELYPTGLPTDVMKVAIPHAMVQDHVKEAAIVVGKLAHPIDFKEMGDGENDVPVEMVYMLVAKGDKHHLAVLQQLISVFATPEFMTELKTVEDPASLKATLIDLAGKVVL</sequence>
<name>A0A7X9UAT8_9ACTN</name>
<dbReference type="PANTHER" id="PTHR47738:SF3">
    <property type="entry name" value="PHOSPHOTRANSFERASE SYSTEM MANNITOL_FRUCTOSE-SPECIFIC IIA DOMAIN CONTAINING PROTEIN"/>
    <property type="match status" value="1"/>
</dbReference>
<dbReference type="RefSeq" id="WP_169276819.1">
    <property type="nucleotide sequence ID" value="NZ_JABBCP010000001.1"/>
</dbReference>
<dbReference type="SUPFAM" id="SSF55804">
    <property type="entry name" value="Phoshotransferase/anion transport protein"/>
    <property type="match status" value="1"/>
</dbReference>
<protein>
    <submittedName>
        <fullName evidence="2">PTS sugar transporter subunit IIA</fullName>
    </submittedName>
</protein>
<evidence type="ECO:0000313" key="3">
    <source>
        <dbReference type="Proteomes" id="UP000546970"/>
    </source>
</evidence>
<keyword evidence="2" id="KW-0762">Sugar transport</keyword>
<dbReference type="Pfam" id="PF00359">
    <property type="entry name" value="PTS_EIIA_2"/>
    <property type="match status" value="1"/>
</dbReference>
<dbReference type="PANTHER" id="PTHR47738">
    <property type="entry name" value="PTS SYSTEM FRUCTOSE-LIKE EIIA COMPONENT-RELATED"/>
    <property type="match status" value="1"/>
</dbReference>
<dbReference type="EMBL" id="JABBCP010000001">
    <property type="protein sequence ID" value="NMF55091.1"/>
    <property type="molecule type" value="Genomic_DNA"/>
</dbReference>